<evidence type="ECO:0000256" key="7">
    <source>
        <dbReference type="ARBA" id="ARBA00022525"/>
    </source>
</evidence>
<evidence type="ECO:0000256" key="4">
    <source>
        <dbReference type="ARBA" id="ARBA00008891"/>
    </source>
</evidence>
<dbReference type="PROSITE" id="PS00503">
    <property type="entry name" value="PECTINESTERASE_2"/>
    <property type="match status" value="1"/>
</dbReference>
<dbReference type="PROSITE" id="PS01359">
    <property type="entry name" value="ZF_PHD_1"/>
    <property type="match status" value="1"/>
</dbReference>
<keyword evidence="14" id="KW-0325">Glycoprotein</keyword>
<dbReference type="InterPro" id="IPR013083">
    <property type="entry name" value="Znf_RING/FYVE/PHD"/>
</dbReference>
<feature type="domain" description="PHD-type" evidence="22">
    <location>
        <begin position="702"/>
        <end position="747"/>
    </location>
</feature>
<gene>
    <name evidence="23" type="ORF">CCACVL1_12155</name>
</gene>
<evidence type="ECO:0000256" key="11">
    <source>
        <dbReference type="ARBA" id="ARBA00022801"/>
    </source>
</evidence>
<dbReference type="PROSITE" id="PS50016">
    <property type="entry name" value="ZF_PHD_2"/>
    <property type="match status" value="2"/>
</dbReference>
<evidence type="ECO:0000256" key="13">
    <source>
        <dbReference type="ARBA" id="ARBA00023085"/>
    </source>
</evidence>
<evidence type="ECO:0000256" key="18">
    <source>
        <dbReference type="ARBA" id="ARBA00057335"/>
    </source>
</evidence>
<feature type="compositionally biased region" description="Polar residues" evidence="21">
    <location>
        <begin position="516"/>
        <end position="539"/>
    </location>
</feature>
<dbReference type="OrthoDB" id="1903104at2759"/>
<dbReference type="GO" id="GO:0005634">
    <property type="term" value="C:nucleus"/>
    <property type="evidence" value="ECO:0007669"/>
    <property type="project" value="UniProtKB-SubCell"/>
</dbReference>
<accession>A0A1R3IH17</accession>
<evidence type="ECO:0000256" key="19">
    <source>
        <dbReference type="PROSITE-ProRule" id="PRU00146"/>
    </source>
</evidence>
<dbReference type="EC" id="3.1.1.11" evidence="5"/>
<reference evidence="23 24" key="1">
    <citation type="submission" date="2013-09" db="EMBL/GenBank/DDBJ databases">
        <title>Corchorus capsularis genome sequencing.</title>
        <authorList>
            <person name="Alam M."/>
            <person name="Haque M.S."/>
            <person name="Islam M.S."/>
            <person name="Emdad E.M."/>
            <person name="Islam M.M."/>
            <person name="Ahmed B."/>
            <person name="Halim A."/>
            <person name="Hossen Q.M.M."/>
            <person name="Hossain M.Z."/>
            <person name="Ahmed R."/>
            <person name="Khan M.M."/>
            <person name="Islam R."/>
            <person name="Rashid M.M."/>
            <person name="Khan S.A."/>
            <person name="Rahman M.S."/>
            <person name="Alam M."/>
        </authorList>
    </citation>
    <scope>NUCLEOTIDE SEQUENCE [LARGE SCALE GENOMIC DNA]</scope>
    <source>
        <strain evidence="24">cv. CVL-1</strain>
        <tissue evidence="23">Whole seedling</tissue>
    </source>
</reference>
<dbReference type="CDD" id="cd15539">
    <property type="entry name" value="PHD1_AIRE"/>
    <property type="match status" value="1"/>
</dbReference>
<dbReference type="GO" id="GO:0045490">
    <property type="term" value="P:pectin catabolic process"/>
    <property type="evidence" value="ECO:0007669"/>
    <property type="project" value="UniProtKB-UniPathway"/>
</dbReference>
<evidence type="ECO:0000259" key="22">
    <source>
        <dbReference type="PROSITE" id="PS50016"/>
    </source>
</evidence>
<protein>
    <recommendedName>
        <fullName evidence="5">pectinesterase</fullName>
        <ecNumber evidence="5">3.1.1.11</ecNumber>
    </recommendedName>
</protein>
<keyword evidence="12" id="KW-0862">Zinc</keyword>
<feature type="region of interest" description="Disordered" evidence="21">
    <location>
        <begin position="493"/>
        <end position="543"/>
    </location>
</feature>
<dbReference type="Gene3D" id="2.160.20.10">
    <property type="entry name" value="Single-stranded right-handed beta-helix, Pectin lyase-like"/>
    <property type="match status" value="1"/>
</dbReference>
<evidence type="ECO:0000256" key="8">
    <source>
        <dbReference type="ARBA" id="ARBA00022723"/>
    </source>
</evidence>
<dbReference type="Gene3D" id="3.30.40.10">
    <property type="entry name" value="Zinc/RING finger domain, C3HC4 (zinc finger)"/>
    <property type="match status" value="2"/>
</dbReference>
<evidence type="ECO:0000256" key="3">
    <source>
        <dbReference type="ARBA" id="ARBA00005184"/>
    </source>
</evidence>
<dbReference type="GO" id="GO:0045944">
    <property type="term" value="P:positive regulation of transcription by RNA polymerase II"/>
    <property type="evidence" value="ECO:0007669"/>
    <property type="project" value="TreeGrafter"/>
</dbReference>
<keyword evidence="6" id="KW-0134">Cell wall</keyword>
<keyword evidence="15" id="KW-0539">Nucleus</keyword>
<dbReference type="InterPro" id="IPR019786">
    <property type="entry name" value="Zinc_finger_PHD-type_CS"/>
</dbReference>
<dbReference type="InterPro" id="IPR011050">
    <property type="entry name" value="Pectin_lyase_fold/virulence"/>
</dbReference>
<evidence type="ECO:0000256" key="5">
    <source>
        <dbReference type="ARBA" id="ARBA00013229"/>
    </source>
</evidence>
<evidence type="ECO:0000256" key="14">
    <source>
        <dbReference type="ARBA" id="ARBA00023180"/>
    </source>
</evidence>
<evidence type="ECO:0000256" key="9">
    <source>
        <dbReference type="ARBA" id="ARBA00022729"/>
    </source>
</evidence>
<comment type="function">
    <text evidence="18">Acts in the modification of cell walls via demethylesterification of cell wall pectin.</text>
</comment>
<dbReference type="Pfam" id="PF16135">
    <property type="entry name" value="TDBD"/>
    <property type="match status" value="2"/>
</dbReference>
<dbReference type="GO" id="GO:0042393">
    <property type="term" value="F:histone binding"/>
    <property type="evidence" value="ECO:0007669"/>
    <property type="project" value="TreeGrafter"/>
</dbReference>
<dbReference type="GO" id="GO:0030599">
    <property type="term" value="F:pectinesterase activity"/>
    <property type="evidence" value="ECO:0007669"/>
    <property type="project" value="UniProtKB-EC"/>
</dbReference>
<dbReference type="Proteomes" id="UP000188268">
    <property type="component" value="Unassembled WGS sequence"/>
</dbReference>
<dbReference type="PANTHER" id="PTHR47025:SF28">
    <property type="entry name" value="ACYL-COA N-ACYLTRANSFERASE WITH RING_FYVE_PHD-TYPE ZINC FINGER DOMAIN-CONTAINING PROTEIN"/>
    <property type="match status" value="1"/>
</dbReference>
<evidence type="ECO:0000256" key="2">
    <source>
        <dbReference type="ARBA" id="ARBA00004191"/>
    </source>
</evidence>
<comment type="subcellular location">
    <subcellularLocation>
        <location evidence="1">Nucleus</location>
    </subcellularLocation>
    <subcellularLocation>
        <location evidence="2">Secreted</location>
        <location evidence="2">Cell wall</location>
    </subcellularLocation>
</comment>
<evidence type="ECO:0000256" key="16">
    <source>
        <dbReference type="ARBA" id="ARBA00023316"/>
    </source>
</evidence>
<dbReference type="STRING" id="210143.A0A1R3IH17"/>
<keyword evidence="11" id="KW-0378">Hydrolase</keyword>
<evidence type="ECO:0000313" key="23">
    <source>
        <dbReference type="EMBL" id="OMO81882.1"/>
    </source>
</evidence>
<comment type="catalytic activity">
    <reaction evidence="17">
        <text>[(1-&gt;4)-alpha-D-galacturonosyl methyl ester](n) + n H2O = [(1-&gt;4)-alpha-D-galacturonosyl](n) + n methanol + n H(+)</text>
        <dbReference type="Rhea" id="RHEA:22380"/>
        <dbReference type="Rhea" id="RHEA-COMP:14570"/>
        <dbReference type="Rhea" id="RHEA-COMP:14573"/>
        <dbReference type="ChEBI" id="CHEBI:15377"/>
        <dbReference type="ChEBI" id="CHEBI:15378"/>
        <dbReference type="ChEBI" id="CHEBI:17790"/>
        <dbReference type="ChEBI" id="CHEBI:140522"/>
        <dbReference type="ChEBI" id="CHEBI:140523"/>
        <dbReference type="EC" id="3.1.1.11"/>
    </reaction>
</comment>
<evidence type="ECO:0000256" key="15">
    <source>
        <dbReference type="ARBA" id="ARBA00023242"/>
    </source>
</evidence>
<proteinExistence type="inferred from homology"/>
<evidence type="ECO:0000256" key="17">
    <source>
        <dbReference type="ARBA" id="ARBA00047928"/>
    </source>
</evidence>
<keyword evidence="24" id="KW-1185">Reference proteome</keyword>
<evidence type="ECO:0000256" key="20">
    <source>
        <dbReference type="PROSITE-ProRule" id="PRU10040"/>
    </source>
</evidence>
<evidence type="ECO:0000313" key="24">
    <source>
        <dbReference type="Proteomes" id="UP000188268"/>
    </source>
</evidence>
<dbReference type="FunFam" id="2.160.20.10:FF:000033">
    <property type="entry name" value="Pectinesterase"/>
    <property type="match status" value="1"/>
</dbReference>
<evidence type="ECO:0000256" key="21">
    <source>
        <dbReference type="SAM" id="MobiDB-lite"/>
    </source>
</evidence>
<dbReference type="FunFam" id="3.30.40.10:FF:000494">
    <property type="entry name" value="Acyl-CoA N-acyltransferase with RING/FYVE/PHD-type zinc finger domain"/>
    <property type="match status" value="1"/>
</dbReference>
<dbReference type="InterPro" id="IPR001965">
    <property type="entry name" value="Znf_PHD"/>
</dbReference>
<comment type="similarity">
    <text evidence="4">Belongs to the pectinesterase family.</text>
</comment>
<organism evidence="23 24">
    <name type="scientific">Corchorus capsularis</name>
    <name type="common">Jute</name>
    <dbReference type="NCBI Taxonomy" id="210143"/>
    <lineage>
        <taxon>Eukaryota</taxon>
        <taxon>Viridiplantae</taxon>
        <taxon>Streptophyta</taxon>
        <taxon>Embryophyta</taxon>
        <taxon>Tracheophyta</taxon>
        <taxon>Spermatophyta</taxon>
        <taxon>Magnoliopsida</taxon>
        <taxon>eudicotyledons</taxon>
        <taxon>Gunneridae</taxon>
        <taxon>Pentapetalae</taxon>
        <taxon>rosids</taxon>
        <taxon>malvids</taxon>
        <taxon>Malvales</taxon>
        <taxon>Malvaceae</taxon>
        <taxon>Grewioideae</taxon>
        <taxon>Apeibeae</taxon>
        <taxon>Corchorus</taxon>
    </lineage>
</organism>
<keyword evidence="10 19" id="KW-0863">Zinc-finger</keyword>
<dbReference type="InterPro" id="IPR011011">
    <property type="entry name" value="Znf_FYVE_PHD"/>
</dbReference>
<dbReference type="SUPFAM" id="SSF51126">
    <property type="entry name" value="Pectin lyase-like"/>
    <property type="match status" value="1"/>
</dbReference>
<dbReference type="InterPro" id="IPR056511">
    <property type="entry name" value="IDM1_C"/>
</dbReference>
<dbReference type="SUPFAM" id="SSF55729">
    <property type="entry name" value="Acyl-CoA N-acyltransferases (Nat)"/>
    <property type="match status" value="1"/>
</dbReference>
<sequence>MKRELEIPLESSLSPTRESVAVCKSQASSSTSCKRVKVTQVNGYIVYTRVKKKRSNCRDEFSENLEITKLENFNKPINGVKESLVEDQKNKASAEASHVNNSVIGARLGSEKVARKKEAVANVVGESLVVRDIGGGGGLVEALIQESRAIGENAIVGNLVVEEIGLDGRSIVQAALGEGSSSHLATVMSRKELTDELETCLVEKGRFRGASVQIGDSCEGNDDILLKSLRRSKRSLLRPLKVEPVDNLECEQQPAEDVSVSDIGGQEAAEGSDLTTPWKNLELKMSKKIALNKCPMTVKELFDTGLLDGVPVVYMGTISSKTAGLRGIIMDGGILCSCSLCKGHRVVPPSQFEIHACKQYKRAAQYICFENGKSLLEVLRACRRRPLHTLEATIQNILSALPEQKCFTCRRCKGSFPVMHVGQIGPLCNSCVELKKSQSSTTSAPIARARSEEPLLISRSAGSASVGIFPPSTSQWKTMRKLQEPVLMSQSYGSASSSISPQSKSQWKKPRKSSELDATSNSPQNASLCISSENRSPWKTTRKLTKPRLFTKSLKSASVNLSSQDKGHWKTKKKSVKSVLLSKTIKGAPSSPLYSPDGSQWKMTTKDQRLHKLVFEEDGLPDGTEVAYYARGQRLLEGYKKGFGIICRCCNCEVSPSQFEAHAGWASRRKPYAYIYTSNGVSLHELAISLSKGRRYSAKDNDDACIICADGGNLLLCDGCPRAFHKECASLPTVPRGRWYCQYCQNLFMRENFGEHSANAVAAGRILGVDAIEQINSRCIRIVKNIEAELSGCALCRACDFSKSGFGPRTILLCDQCEKEYHIGCLRTHKMADLREIPKGKWFCCSDCSRIHSILQKLLLRGAEKLPDVFLDIIKKKYVEKGLDADINIDVRWRLLSGRFASPETRLLLSQAVGIFHECFDPIVDTTTGRDLIPCMVYGRNLKGQEYGGMYCAVLTINSFVVSAGIIRVFGQEIAELPLVATSKANHGKGYFQLLFSCIEKLLAFLNVKNLLLPAAEEAESIWTDRFGFKKLTPEQLVQYKRSCCQMVVFQGTSMLQKEVPPCRVVNTIPPFSKTSTIDINDNNYDHSLEVSLVRKVVSQCGEFLSVITRMVARHYHHHHHHHHHQRRPSKHKCDHTKESSTFISQYKAVSLVLTVDWKGCANFSSVQQAIDNVPDSSPSKTLIVIHSGTYREKVVVHANKSNLILQGEGFLKTAIEWNDTANSTGGTVYSSSVSIFAPNFTAYNISFRNSAPEPSPGESGKQAVALRIAGDQAAFYNCGFFGAQDTLLDERGRHYYKGCFIQGSIDFIFGNAKSLYVGCVIHSIAKEGTPGVSGCITAHARNSPNEQTGFSFVNCIIRGTGSVWLGRAWGAYATVVFSRTYMTDVVSPDGWNDWRDPSRDQTVFFGEYECLGPGANYTFRVAYGKQLMEYEAAPYWNISYIDGEEWLQDQAFL</sequence>
<dbReference type="PANTHER" id="PTHR47025">
    <property type="entry name" value="AUTOIMMUNE REGULATOR"/>
    <property type="match status" value="1"/>
</dbReference>
<dbReference type="GO" id="GO:0042545">
    <property type="term" value="P:cell wall modification"/>
    <property type="evidence" value="ECO:0007669"/>
    <property type="project" value="InterPro"/>
</dbReference>
<dbReference type="Pfam" id="PF01095">
    <property type="entry name" value="Pectinesterase"/>
    <property type="match status" value="1"/>
</dbReference>
<evidence type="ECO:0000256" key="6">
    <source>
        <dbReference type="ARBA" id="ARBA00022512"/>
    </source>
</evidence>
<dbReference type="InterPro" id="IPR019787">
    <property type="entry name" value="Znf_PHD-finger"/>
</dbReference>
<name>A0A1R3IH17_COCAP</name>
<feature type="compositionally biased region" description="Low complexity" evidence="21">
    <location>
        <begin position="493"/>
        <end position="505"/>
    </location>
</feature>
<dbReference type="InterPro" id="IPR059153">
    <property type="entry name" value="NSD_PHD-1st"/>
</dbReference>
<evidence type="ECO:0000256" key="10">
    <source>
        <dbReference type="ARBA" id="ARBA00022771"/>
    </source>
</evidence>
<keyword evidence="8" id="KW-0479">Metal-binding</keyword>
<dbReference type="InterPro" id="IPR033131">
    <property type="entry name" value="Pectinesterase_Asp_AS"/>
</dbReference>
<dbReference type="InterPro" id="IPR000070">
    <property type="entry name" value="Pectinesterase_cat"/>
</dbReference>
<keyword evidence="13" id="KW-0063">Aspartyl esterase</keyword>
<dbReference type="SUPFAM" id="SSF57903">
    <property type="entry name" value="FYVE/PHD zinc finger"/>
    <property type="match status" value="2"/>
</dbReference>
<feature type="active site" evidence="20">
    <location>
        <position position="1307"/>
    </location>
</feature>
<evidence type="ECO:0000256" key="12">
    <source>
        <dbReference type="ARBA" id="ARBA00022833"/>
    </source>
</evidence>
<dbReference type="InterPro" id="IPR016181">
    <property type="entry name" value="Acyl_CoA_acyltransferase"/>
</dbReference>
<evidence type="ECO:0000256" key="1">
    <source>
        <dbReference type="ARBA" id="ARBA00004123"/>
    </source>
</evidence>
<dbReference type="UniPathway" id="UPA00545">
    <property type="reaction ID" value="UER00823"/>
</dbReference>
<dbReference type="InterPro" id="IPR012334">
    <property type="entry name" value="Pectin_lyas_fold"/>
</dbReference>
<dbReference type="Pfam" id="PF23209">
    <property type="entry name" value="IDM1_C"/>
    <property type="match status" value="1"/>
</dbReference>
<dbReference type="EMBL" id="AWWV01010067">
    <property type="protein sequence ID" value="OMO81882.1"/>
    <property type="molecule type" value="Genomic_DNA"/>
</dbReference>
<dbReference type="InterPro" id="IPR032308">
    <property type="entry name" value="TDBD"/>
</dbReference>
<feature type="domain" description="PHD-type" evidence="22">
    <location>
        <begin position="793"/>
        <end position="851"/>
    </location>
</feature>
<dbReference type="Gramene" id="OMO81882">
    <property type="protein sequence ID" value="OMO81882"/>
    <property type="gene ID" value="CCACVL1_12155"/>
</dbReference>
<dbReference type="GO" id="GO:0008270">
    <property type="term" value="F:zinc ion binding"/>
    <property type="evidence" value="ECO:0007669"/>
    <property type="project" value="UniProtKB-KW"/>
</dbReference>
<keyword evidence="9" id="KW-0732">Signal</keyword>
<keyword evidence="16" id="KW-0961">Cell wall biogenesis/degradation</keyword>
<dbReference type="GO" id="GO:0003682">
    <property type="term" value="F:chromatin binding"/>
    <property type="evidence" value="ECO:0007669"/>
    <property type="project" value="TreeGrafter"/>
</dbReference>
<dbReference type="GO" id="GO:0000977">
    <property type="term" value="F:RNA polymerase II transcription regulatory region sequence-specific DNA binding"/>
    <property type="evidence" value="ECO:0007669"/>
    <property type="project" value="TreeGrafter"/>
</dbReference>
<comment type="caution">
    <text evidence="23">The sequence shown here is derived from an EMBL/GenBank/DDBJ whole genome shotgun (WGS) entry which is preliminary data.</text>
</comment>
<keyword evidence="7" id="KW-0964">Secreted</keyword>
<dbReference type="Pfam" id="PF23011">
    <property type="entry name" value="PHD-1st_NSD"/>
    <property type="match status" value="1"/>
</dbReference>
<comment type="pathway">
    <text evidence="3">Glycan metabolism; pectin degradation; 2-dehydro-3-deoxy-D-gluconate from pectin: step 1/5.</text>
</comment>
<dbReference type="SMART" id="SM00249">
    <property type="entry name" value="PHD"/>
    <property type="match status" value="2"/>
</dbReference>
<feature type="region of interest" description="Disordered" evidence="21">
    <location>
        <begin position="1116"/>
        <end position="1135"/>
    </location>
</feature>